<dbReference type="Proteomes" id="UP001061991">
    <property type="component" value="Chromosome"/>
</dbReference>
<organism evidence="1 2">
    <name type="scientific">Phyllobacterium zundukense</name>
    <dbReference type="NCBI Taxonomy" id="1867719"/>
    <lineage>
        <taxon>Bacteria</taxon>
        <taxon>Pseudomonadati</taxon>
        <taxon>Pseudomonadota</taxon>
        <taxon>Alphaproteobacteria</taxon>
        <taxon>Hyphomicrobiales</taxon>
        <taxon>Phyllobacteriaceae</taxon>
        <taxon>Phyllobacterium</taxon>
    </lineage>
</organism>
<name>A0ACD4D325_9HYPH</name>
<reference evidence="1" key="1">
    <citation type="submission" date="2022-09" db="EMBL/GenBank/DDBJ databases">
        <title>Interaction between co-microsymbionts with complementary sets of symbiotic genes in legume-rhizobium systems.</title>
        <authorList>
            <person name="Safronova V."/>
            <person name="Sazanova A."/>
            <person name="Afonin A."/>
            <person name="Chirak E."/>
        </authorList>
    </citation>
    <scope>NUCLEOTIDE SEQUENCE</scope>
    <source>
        <strain evidence="1">A18/3m</strain>
    </source>
</reference>
<gene>
    <name evidence="1" type="ORF">N8E88_27380</name>
</gene>
<proteinExistence type="predicted"/>
<accession>A0ACD4D325</accession>
<protein>
    <submittedName>
        <fullName evidence="1">Aldo/keto reductase</fullName>
    </submittedName>
</protein>
<keyword evidence="2" id="KW-1185">Reference proteome</keyword>
<sequence>MEYVRFGNTGLEVSRICLGCMSYGEPDRGNHAWTLSEEKSRPFIKQALELGINFFDTANVYSDGSSEEIVGRALNDFSTREEVVIATKVNSRMRQGPNGAGLSRKAIFAEIDASLRRLGTDYVDLYQIHRFDYQTPIEETLEALHEVVKSGKARYIGASSMYAWQLAQMLATSSQKGWTRFVSMQNYVNLLYREEEREMLPLCKAEGIAVIPWSPLARGRLTRDWDETSARSETDEFGKTLYAGTEDADRKVVSAVAKIAEQRKLPRAQIALAWVLTKVTSPIVGATKASHLDDAVASLQIKLSDDEIAALEAPYIPHRVMGFV</sequence>
<evidence type="ECO:0000313" key="2">
    <source>
        <dbReference type="Proteomes" id="UP001061991"/>
    </source>
</evidence>
<dbReference type="EMBL" id="CP104973">
    <property type="protein sequence ID" value="UXN60197.1"/>
    <property type="molecule type" value="Genomic_DNA"/>
</dbReference>
<evidence type="ECO:0000313" key="1">
    <source>
        <dbReference type="EMBL" id="UXN60197.1"/>
    </source>
</evidence>